<keyword evidence="4 9" id="KW-0812">Transmembrane</keyword>
<evidence type="ECO:0000256" key="2">
    <source>
        <dbReference type="ARBA" id="ARBA00007020"/>
    </source>
</evidence>
<evidence type="ECO:0000256" key="8">
    <source>
        <dbReference type="ARBA" id="ARBA00023136"/>
    </source>
</evidence>
<evidence type="ECO:0000256" key="1">
    <source>
        <dbReference type="ARBA" id="ARBA00004448"/>
    </source>
</evidence>
<dbReference type="AlphaFoldDB" id="A0A8C8G9E7"/>
<comment type="similarity">
    <text evidence="2">Belongs to the TMEM186 family.</text>
</comment>
<proteinExistence type="inferred from homology"/>
<protein>
    <recommendedName>
        <fullName evidence="3">Transmembrane protein 186</fullName>
    </recommendedName>
</protein>
<evidence type="ECO:0000256" key="4">
    <source>
        <dbReference type="ARBA" id="ARBA00022692"/>
    </source>
</evidence>
<keyword evidence="7" id="KW-0496">Mitochondrion</keyword>
<name>A0A8C8G9E7_ONCTS</name>
<keyword evidence="6 9" id="KW-1133">Transmembrane helix</keyword>
<dbReference type="Proteomes" id="UP000694402">
    <property type="component" value="Unassembled WGS sequence"/>
</dbReference>
<evidence type="ECO:0000256" key="7">
    <source>
        <dbReference type="ARBA" id="ARBA00023128"/>
    </source>
</evidence>
<dbReference type="InterPro" id="IPR045325">
    <property type="entry name" value="TMEM70/TMEM186/TMEM223"/>
</dbReference>
<reference evidence="10" key="1">
    <citation type="submission" date="2025-08" db="UniProtKB">
        <authorList>
            <consortium name="Ensembl"/>
        </authorList>
    </citation>
    <scope>IDENTIFICATION</scope>
</reference>
<feature type="transmembrane region" description="Helical" evidence="9">
    <location>
        <begin position="154"/>
        <end position="178"/>
    </location>
</feature>
<dbReference type="InterPro" id="IPR026571">
    <property type="entry name" value="Tmem186"/>
</dbReference>
<evidence type="ECO:0000256" key="9">
    <source>
        <dbReference type="SAM" id="Phobius"/>
    </source>
</evidence>
<dbReference type="Ensembl" id="ENSOTST00005051265.2">
    <property type="protein sequence ID" value="ENSOTSP00005047178.2"/>
    <property type="gene ID" value="ENSOTSG00005022828.2"/>
</dbReference>
<dbReference type="Pfam" id="PF06979">
    <property type="entry name" value="TMEM70"/>
    <property type="match status" value="1"/>
</dbReference>
<dbReference type="PANTHER" id="PTHR13603:SF1">
    <property type="entry name" value="TRANSMEMBRANE PROTEIN 186"/>
    <property type="match status" value="1"/>
</dbReference>
<accession>A0A8C8G9E7</accession>
<dbReference type="PANTHER" id="PTHR13603">
    <property type="entry name" value="TRANSMEMBRANE PROTEIN 186"/>
    <property type="match status" value="1"/>
</dbReference>
<keyword evidence="5" id="KW-0999">Mitochondrion inner membrane</keyword>
<keyword evidence="8 9" id="KW-0472">Membrane</keyword>
<gene>
    <name evidence="10" type="primary">TMEM186</name>
</gene>
<evidence type="ECO:0000313" key="10">
    <source>
        <dbReference type="Ensembl" id="ENSOTSP00005047178.2"/>
    </source>
</evidence>
<evidence type="ECO:0000313" key="11">
    <source>
        <dbReference type="Proteomes" id="UP000694402"/>
    </source>
</evidence>
<dbReference type="GeneTree" id="ENSGT00390000000087"/>
<reference evidence="10" key="2">
    <citation type="submission" date="2025-09" db="UniProtKB">
        <authorList>
            <consortium name="Ensembl"/>
        </authorList>
    </citation>
    <scope>IDENTIFICATION</scope>
</reference>
<evidence type="ECO:0000256" key="5">
    <source>
        <dbReference type="ARBA" id="ARBA00022792"/>
    </source>
</evidence>
<evidence type="ECO:0000256" key="3">
    <source>
        <dbReference type="ARBA" id="ARBA00014604"/>
    </source>
</evidence>
<evidence type="ECO:0000256" key="6">
    <source>
        <dbReference type="ARBA" id="ARBA00022989"/>
    </source>
</evidence>
<comment type="subcellular location">
    <subcellularLocation>
        <location evidence="1">Mitochondrion inner membrane</location>
        <topology evidence="1">Multi-pass membrane protein</topology>
    </subcellularLocation>
</comment>
<organism evidence="10 11">
    <name type="scientific">Oncorhynchus tshawytscha</name>
    <name type="common">Chinook salmon</name>
    <name type="synonym">Salmo tshawytscha</name>
    <dbReference type="NCBI Taxonomy" id="74940"/>
    <lineage>
        <taxon>Eukaryota</taxon>
        <taxon>Metazoa</taxon>
        <taxon>Chordata</taxon>
        <taxon>Craniata</taxon>
        <taxon>Vertebrata</taxon>
        <taxon>Euteleostomi</taxon>
        <taxon>Actinopterygii</taxon>
        <taxon>Neopterygii</taxon>
        <taxon>Teleostei</taxon>
        <taxon>Protacanthopterygii</taxon>
        <taxon>Salmoniformes</taxon>
        <taxon>Salmonidae</taxon>
        <taxon>Salmoninae</taxon>
        <taxon>Oncorhynchus</taxon>
    </lineage>
</organism>
<feature type="transmembrane region" description="Helical" evidence="9">
    <location>
        <begin position="130"/>
        <end position="148"/>
    </location>
</feature>
<dbReference type="GO" id="GO:0005743">
    <property type="term" value="C:mitochondrial inner membrane"/>
    <property type="evidence" value="ECO:0007669"/>
    <property type="project" value="UniProtKB-SubCell"/>
</dbReference>
<keyword evidence="11" id="KW-1185">Reference proteome</keyword>
<sequence length="264" mass="30117">RREAQRAVTQPTKAPWPGCRCLGEEERRTEHEKHRSTTLFPRLSYHVLAHCRGYCVLRGSSRSLICGPQPHVVSRLDPRWTPSIQHSYPVPPSPHITALTKYSDLSTPKYNLIYSLPHIKLLRAVSRLKLIQTGITMLLLPPVYYMYFQGDASYLLVSYSTGIAAFAAVMLFSASHYLRRVVGMMYLDESQTTLKVSHLTFWGRRKDVYLPVTDVMTLGDTGDSIGETILRLKRYSSSETLYFSTRLGRVVDRQAFEKVFGTLI</sequence>